<dbReference type="EMBL" id="JNVC02000024">
    <property type="protein sequence ID" value="KEZ47230.1"/>
    <property type="molecule type" value="Genomic_DNA"/>
</dbReference>
<dbReference type="Pfam" id="PF00015">
    <property type="entry name" value="MCPsignal"/>
    <property type="match status" value="1"/>
</dbReference>
<proteinExistence type="predicted"/>
<evidence type="ECO:0000313" key="5">
    <source>
        <dbReference type="EMBL" id="KEZ47230.1"/>
    </source>
</evidence>
<dbReference type="RefSeq" id="WP_029567221.1">
    <property type="nucleotide sequence ID" value="NZ_JNVC02000024.1"/>
</dbReference>
<evidence type="ECO:0000313" key="6">
    <source>
        <dbReference type="Proteomes" id="UP000028549"/>
    </source>
</evidence>
<evidence type="ECO:0000256" key="2">
    <source>
        <dbReference type="PROSITE-ProRule" id="PRU00284"/>
    </source>
</evidence>
<feature type="transmembrane region" description="Helical" evidence="3">
    <location>
        <begin position="48"/>
        <end position="68"/>
    </location>
</feature>
<comment type="caution">
    <text evidence="5">The sequence shown here is derived from an EMBL/GenBank/DDBJ whole genome shotgun (WGS) entry which is preliminary data.</text>
</comment>
<organism evidence="5 6">
    <name type="scientific">Metabacillus indicus</name>
    <name type="common">Bacillus indicus</name>
    <dbReference type="NCBI Taxonomy" id="246786"/>
    <lineage>
        <taxon>Bacteria</taxon>
        <taxon>Bacillati</taxon>
        <taxon>Bacillota</taxon>
        <taxon>Bacilli</taxon>
        <taxon>Bacillales</taxon>
        <taxon>Bacillaceae</taxon>
        <taxon>Metabacillus</taxon>
    </lineage>
</organism>
<feature type="transmembrane region" description="Helical" evidence="3">
    <location>
        <begin position="21"/>
        <end position="42"/>
    </location>
</feature>
<gene>
    <name evidence="5" type="ORF">GS18_0220530</name>
</gene>
<reference evidence="5 6" key="1">
    <citation type="journal article" date="2005" name="Int. J. Syst. Evol. Microbiol.">
        <title>Bacillus cibi sp. nov., isolated from jeotgal, a traditional Korean fermented seafood.</title>
        <authorList>
            <person name="Yoon J.H."/>
            <person name="Lee C.H."/>
            <person name="Oh T.K."/>
        </authorList>
    </citation>
    <scope>NUCLEOTIDE SEQUENCE [LARGE SCALE GENOMIC DNA]</scope>
    <source>
        <strain evidence="5 6">DSM 16189</strain>
    </source>
</reference>
<evidence type="ECO:0000259" key="4">
    <source>
        <dbReference type="PROSITE" id="PS50111"/>
    </source>
</evidence>
<feature type="domain" description="Methyl-accepting transducer" evidence="4">
    <location>
        <begin position="215"/>
        <end position="486"/>
    </location>
</feature>
<keyword evidence="3" id="KW-0472">Membrane</keyword>
<dbReference type="Proteomes" id="UP000028549">
    <property type="component" value="Unassembled WGS sequence"/>
</dbReference>
<keyword evidence="3" id="KW-0812">Transmembrane</keyword>
<feature type="transmembrane region" description="Helical" evidence="3">
    <location>
        <begin position="122"/>
        <end position="140"/>
    </location>
</feature>
<keyword evidence="1 2" id="KW-0807">Transducer</keyword>
<sequence length="502" mass="55536">MKISSLKKSNEENVNATLIKVFVAAAIVLAMNNILQIVMYGLPDLTVINIAYQLFFSLFLIPVIYYRVSEKKERFKDLSIGSMIIFAFVLHTDSWVNVPFVWLIPLGVAGLYADFQLMKRTFIVLIPLLLGAQFSHLWLADKLVIETSLNRSVLTAVYYGIQFILIGILFLNSTKRFSVMLDESEALKGQLNGLLDSVQESAWQLSEHVSHLNHTVSDSNSGVIEVNQSIQSIHQDSQHLYKTMDGAVSEVSSMYEQLENSLTFTQQLDSNVDLAMEMIESNKVNLNKTVESIDKIKDSSASSMDNVQLLARKTNEVESVMEHIQAIADQTNLLALNAAIEAARAGDHGKGFAVVANEVRKLAEQSSESSVMIQSILQEILAAKDKVIGGLHHTDSIVKSSVISISNAADDFDRLILIQEGNNQHLHELVRIIEELQHNGNSVRIGINQLRSQYSGNEDRISEVASVMEQMSASLQEIASFAEGVDEKAAMLHAAAEEKTAG</sequence>
<feature type="transmembrane region" description="Helical" evidence="3">
    <location>
        <begin position="152"/>
        <end position="171"/>
    </location>
</feature>
<dbReference type="STRING" id="246786.GS18_0220530"/>
<dbReference type="Gene3D" id="1.10.287.950">
    <property type="entry name" value="Methyl-accepting chemotaxis protein"/>
    <property type="match status" value="1"/>
</dbReference>
<dbReference type="GO" id="GO:0016020">
    <property type="term" value="C:membrane"/>
    <property type="evidence" value="ECO:0007669"/>
    <property type="project" value="InterPro"/>
</dbReference>
<dbReference type="PANTHER" id="PTHR32089:SF112">
    <property type="entry name" value="LYSOZYME-LIKE PROTEIN-RELATED"/>
    <property type="match status" value="1"/>
</dbReference>
<dbReference type="SUPFAM" id="SSF58104">
    <property type="entry name" value="Methyl-accepting chemotaxis protein (MCP) signaling domain"/>
    <property type="match status" value="1"/>
</dbReference>
<protein>
    <recommendedName>
        <fullName evidence="4">Methyl-accepting transducer domain-containing protein</fullName>
    </recommendedName>
</protein>
<dbReference type="SMART" id="SM00283">
    <property type="entry name" value="MA"/>
    <property type="match status" value="1"/>
</dbReference>
<dbReference type="PANTHER" id="PTHR32089">
    <property type="entry name" value="METHYL-ACCEPTING CHEMOTAXIS PROTEIN MCPB"/>
    <property type="match status" value="1"/>
</dbReference>
<evidence type="ECO:0000256" key="1">
    <source>
        <dbReference type="ARBA" id="ARBA00023224"/>
    </source>
</evidence>
<evidence type="ECO:0000256" key="3">
    <source>
        <dbReference type="SAM" id="Phobius"/>
    </source>
</evidence>
<dbReference type="InterPro" id="IPR004089">
    <property type="entry name" value="MCPsignal_dom"/>
</dbReference>
<accession>A0A084GIR8</accession>
<dbReference type="GO" id="GO:0007165">
    <property type="term" value="P:signal transduction"/>
    <property type="evidence" value="ECO:0007669"/>
    <property type="project" value="UniProtKB-KW"/>
</dbReference>
<name>A0A084GIR8_METID</name>
<keyword evidence="3" id="KW-1133">Transmembrane helix</keyword>
<dbReference type="AlphaFoldDB" id="A0A084GIR8"/>
<keyword evidence="6" id="KW-1185">Reference proteome</keyword>
<dbReference type="PROSITE" id="PS50111">
    <property type="entry name" value="CHEMOTAXIS_TRANSDUC_2"/>
    <property type="match status" value="1"/>
</dbReference>